<dbReference type="SUPFAM" id="SSF54826">
    <property type="entry name" value="Enolase N-terminal domain-like"/>
    <property type="match status" value="1"/>
</dbReference>
<comment type="caution">
    <text evidence="1">The sequence shown here is derived from an EMBL/GenBank/DDBJ whole genome shotgun (WGS) entry which is preliminary data.</text>
</comment>
<dbReference type="InterPro" id="IPR029017">
    <property type="entry name" value="Enolase-like_N"/>
</dbReference>
<gene>
    <name evidence="1" type="ORF">ACFQEU_14690</name>
</gene>
<evidence type="ECO:0000313" key="2">
    <source>
        <dbReference type="Proteomes" id="UP001596442"/>
    </source>
</evidence>
<accession>A0ABD5SCS4</accession>
<reference evidence="1 2" key="1">
    <citation type="journal article" date="2019" name="Int. J. Syst. Evol. Microbiol.">
        <title>The Global Catalogue of Microorganisms (GCM) 10K type strain sequencing project: providing services to taxonomists for standard genome sequencing and annotation.</title>
        <authorList>
            <consortium name="The Broad Institute Genomics Platform"/>
            <consortium name="The Broad Institute Genome Sequencing Center for Infectious Disease"/>
            <person name="Wu L."/>
            <person name="Ma J."/>
        </authorList>
    </citation>
    <scope>NUCLEOTIDE SEQUENCE [LARGE SCALE GENOMIC DNA]</scope>
    <source>
        <strain evidence="1 2">CGMCC 1.3239</strain>
    </source>
</reference>
<sequence>MRLRRFSVALSSPLGTARGDIREREGFLVGVESGVGEATPLPGWTESLAACESARDAARTG</sequence>
<dbReference type="Gene3D" id="3.30.390.10">
    <property type="entry name" value="Enolase-like, N-terminal domain"/>
    <property type="match status" value="1"/>
</dbReference>
<feature type="non-terminal residue" evidence="1">
    <location>
        <position position="61"/>
    </location>
</feature>
<proteinExistence type="predicted"/>
<dbReference type="EMBL" id="JBHSWW010000337">
    <property type="protein sequence ID" value="MFC6754694.1"/>
    <property type="molecule type" value="Genomic_DNA"/>
</dbReference>
<name>A0ABD5SCS4_9EURY</name>
<dbReference type="Proteomes" id="UP001596442">
    <property type="component" value="Unassembled WGS sequence"/>
</dbReference>
<dbReference type="AlphaFoldDB" id="A0ABD5SCS4"/>
<evidence type="ECO:0000313" key="1">
    <source>
        <dbReference type="EMBL" id="MFC6754694.1"/>
    </source>
</evidence>
<organism evidence="1 2">
    <name type="scientific">Halorubrum tibetense</name>
    <dbReference type="NCBI Taxonomy" id="175631"/>
    <lineage>
        <taxon>Archaea</taxon>
        <taxon>Methanobacteriati</taxon>
        <taxon>Methanobacteriota</taxon>
        <taxon>Stenosarchaea group</taxon>
        <taxon>Halobacteria</taxon>
        <taxon>Halobacteriales</taxon>
        <taxon>Haloferacaceae</taxon>
        <taxon>Halorubrum</taxon>
    </lineage>
</organism>
<protein>
    <submittedName>
        <fullName evidence="1">O-succinylbenzoate synthase</fullName>
    </submittedName>
</protein>
<keyword evidence="2" id="KW-1185">Reference proteome</keyword>